<name>A0A4Q0T3W5_9BACT</name>
<sequence length="41" mass="4228">MKQEPVAADAEGDLFRADFDYSVVRGVETVGGCVGAKQGGP</sequence>
<organism evidence="1 2">
    <name type="scientific">Granulicella sibirica</name>
    <dbReference type="NCBI Taxonomy" id="2479048"/>
    <lineage>
        <taxon>Bacteria</taxon>
        <taxon>Pseudomonadati</taxon>
        <taxon>Acidobacteriota</taxon>
        <taxon>Terriglobia</taxon>
        <taxon>Terriglobales</taxon>
        <taxon>Acidobacteriaceae</taxon>
        <taxon>Granulicella</taxon>
    </lineage>
</organism>
<proteinExistence type="predicted"/>
<dbReference type="Proteomes" id="UP000289437">
    <property type="component" value="Unassembled WGS sequence"/>
</dbReference>
<evidence type="ECO:0000313" key="2">
    <source>
        <dbReference type="Proteomes" id="UP000289437"/>
    </source>
</evidence>
<reference evidence="2" key="2">
    <citation type="submission" date="2019-02" db="EMBL/GenBank/DDBJ databases">
        <title>Granulicella sibirica sp. nov., a psychrotolerant acidobacterium isolated from an organic soil layer in forested tundra, West Siberia.</title>
        <authorList>
            <person name="Oshkin I.Y."/>
            <person name="Kulichevskaya I.S."/>
            <person name="Rijpstra W.I.C."/>
            <person name="Sinninghe Damste J.S."/>
            <person name="Rakitin A.L."/>
            <person name="Ravin N.V."/>
            <person name="Dedysh S.N."/>
        </authorList>
    </citation>
    <scope>NUCLEOTIDE SEQUENCE [LARGE SCALE GENOMIC DNA]</scope>
    <source>
        <strain evidence="2">AF10</strain>
    </source>
</reference>
<dbReference type="RefSeq" id="WP_277751218.1">
    <property type="nucleotide sequence ID" value="NZ_RDSM01000002.1"/>
</dbReference>
<reference evidence="1 2" key="1">
    <citation type="submission" date="2018-11" db="EMBL/GenBank/DDBJ databases">
        <authorList>
            <person name="Mardanov A.V."/>
            <person name="Ravin N.V."/>
            <person name="Dedysh S.N."/>
        </authorList>
    </citation>
    <scope>NUCLEOTIDE SEQUENCE [LARGE SCALE GENOMIC DNA]</scope>
    <source>
        <strain evidence="1 2">AF10</strain>
    </source>
</reference>
<comment type="caution">
    <text evidence="1">The sequence shown here is derived from an EMBL/GenBank/DDBJ whole genome shotgun (WGS) entry which is preliminary data.</text>
</comment>
<accession>A0A4Q0T3W5</accession>
<protein>
    <submittedName>
        <fullName evidence="1">Uncharacterized protein</fullName>
    </submittedName>
</protein>
<dbReference type="EMBL" id="RDSM01000002">
    <property type="protein sequence ID" value="RXH56251.1"/>
    <property type="molecule type" value="Genomic_DNA"/>
</dbReference>
<keyword evidence="2" id="KW-1185">Reference proteome</keyword>
<evidence type="ECO:0000313" key="1">
    <source>
        <dbReference type="EMBL" id="RXH56251.1"/>
    </source>
</evidence>
<gene>
    <name evidence="1" type="ORF">GRAN_3108</name>
</gene>
<dbReference type="AlphaFoldDB" id="A0A4Q0T3W5"/>